<dbReference type="OrthoDB" id="1690737at2"/>
<accession>A0A2Z2KAG9</accession>
<protein>
    <submittedName>
        <fullName evidence="1">Uncharacterized protein</fullName>
    </submittedName>
</protein>
<reference evidence="1 2" key="1">
    <citation type="submission" date="2017-06" db="EMBL/GenBank/DDBJ databases">
        <title>Complete genome sequence of Paenibacillus donghaensis KCTC 13049T isolated from East Sea sediment, South Korea.</title>
        <authorList>
            <person name="Jung B.K."/>
            <person name="Hong S.-J."/>
            <person name="Shin J.-H."/>
        </authorList>
    </citation>
    <scope>NUCLEOTIDE SEQUENCE [LARGE SCALE GENOMIC DNA]</scope>
    <source>
        <strain evidence="1 2">KCTC 13049</strain>
    </source>
</reference>
<dbReference type="KEGG" id="pdh:B9T62_17820"/>
<dbReference type="AlphaFoldDB" id="A0A2Z2KAG9"/>
<sequence length="158" mass="17403">MNKTLLDISSRVTPANRHVHLVHRFVVPQKVGQLLITFNYAPKTLEDETRIDELILSAVDRYLEPEDRTAGYADPNYRVLHNLLTVSLDDPAGFRGAAHRGNPEQTILLSETEATPGFLAGPLASGLWELTISLHEIVTDICQFSLRIQATAEGGDGS</sequence>
<proteinExistence type="predicted"/>
<organism evidence="1 2">
    <name type="scientific">Paenibacillus donghaensis</name>
    <dbReference type="NCBI Taxonomy" id="414771"/>
    <lineage>
        <taxon>Bacteria</taxon>
        <taxon>Bacillati</taxon>
        <taxon>Bacillota</taxon>
        <taxon>Bacilli</taxon>
        <taxon>Bacillales</taxon>
        <taxon>Paenibacillaceae</taxon>
        <taxon>Paenibacillus</taxon>
    </lineage>
</organism>
<evidence type="ECO:0000313" key="1">
    <source>
        <dbReference type="EMBL" id="ASA22477.1"/>
    </source>
</evidence>
<evidence type="ECO:0000313" key="2">
    <source>
        <dbReference type="Proteomes" id="UP000249890"/>
    </source>
</evidence>
<gene>
    <name evidence="1" type="ORF">B9T62_17820</name>
</gene>
<keyword evidence="2" id="KW-1185">Reference proteome</keyword>
<name>A0A2Z2KAG9_9BACL</name>
<dbReference type="Proteomes" id="UP000249890">
    <property type="component" value="Chromosome"/>
</dbReference>
<dbReference type="EMBL" id="CP021780">
    <property type="protein sequence ID" value="ASA22477.1"/>
    <property type="molecule type" value="Genomic_DNA"/>
</dbReference>
<dbReference type="RefSeq" id="WP_087916475.1">
    <property type="nucleotide sequence ID" value="NZ_CP021780.1"/>
</dbReference>